<dbReference type="InterPro" id="IPR050695">
    <property type="entry name" value="N-acetylmuramoyl_amidase_3"/>
</dbReference>
<dbReference type="PANTHER" id="PTHR30404:SF7">
    <property type="entry name" value="CELL WALL AMIDASE LYTH-RELATED"/>
    <property type="match status" value="1"/>
</dbReference>
<evidence type="ECO:0000256" key="2">
    <source>
        <dbReference type="ARBA" id="ARBA00023316"/>
    </source>
</evidence>
<evidence type="ECO:0000259" key="4">
    <source>
        <dbReference type="PROSITE" id="PS51781"/>
    </source>
</evidence>
<dbReference type="Gene3D" id="3.40.630.40">
    <property type="entry name" value="Zn-dependent exopeptidases"/>
    <property type="match status" value="1"/>
</dbReference>
<keyword evidence="2" id="KW-0961">Cell wall biogenesis/degradation</keyword>
<feature type="compositionally biased region" description="Low complexity" evidence="3">
    <location>
        <begin position="171"/>
        <end position="187"/>
    </location>
</feature>
<dbReference type="EMBL" id="JACSPW010000017">
    <property type="protein sequence ID" value="MBD8034503.1"/>
    <property type="molecule type" value="Genomic_DNA"/>
</dbReference>
<dbReference type="InterPro" id="IPR002508">
    <property type="entry name" value="MurNAc-LAA_cat"/>
</dbReference>
<evidence type="ECO:0000313" key="6">
    <source>
        <dbReference type="Proteomes" id="UP000600565"/>
    </source>
</evidence>
<dbReference type="RefSeq" id="WP_191705000.1">
    <property type="nucleotide sequence ID" value="NZ_JACSPW010000017.1"/>
</dbReference>
<organism evidence="5 6">
    <name type="scientific">Solibacillus merdavium</name>
    <dbReference type="NCBI Taxonomy" id="2762218"/>
    <lineage>
        <taxon>Bacteria</taxon>
        <taxon>Bacillati</taxon>
        <taxon>Bacillota</taxon>
        <taxon>Bacilli</taxon>
        <taxon>Bacillales</taxon>
        <taxon>Caryophanaceae</taxon>
        <taxon>Solibacillus</taxon>
    </lineage>
</organism>
<dbReference type="InterPro" id="IPR017293">
    <property type="entry name" value="N-acetylmuramoyl-L-ala_amidase"/>
</dbReference>
<comment type="caution">
    <text evidence="5">The sequence shown here is derived from an EMBL/GenBank/DDBJ whole genome shotgun (WGS) entry which is preliminary data.</text>
</comment>
<dbReference type="InterPro" id="IPR003646">
    <property type="entry name" value="SH3-like_bac-type"/>
</dbReference>
<dbReference type="Pfam" id="PF08239">
    <property type="entry name" value="SH3_3"/>
    <property type="match status" value="4"/>
</dbReference>
<dbReference type="PIRSF" id="PIRSF037846">
    <property type="entry name" value="Autolysin_YrvJ_prd"/>
    <property type="match status" value="1"/>
</dbReference>
<dbReference type="SMART" id="SM00287">
    <property type="entry name" value="SH3b"/>
    <property type="match status" value="4"/>
</dbReference>
<reference evidence="5 6" key="1">
    <citation type="submission" date="2020-08" db="EMBL/GenBank/DDBJ databases">
        <title>A Genomic Blueprint of the Chicken Gut Microbiome.</title>
        <authorList>
            <person name="Gilroy R."/>
            <person name="Ravi A."/>
            <person name="Getino M."/>
            <person name="Pursley I."/>
            <person name="Horton D.L."/>
            <person name="Alikhan N.-F."/>
            <person name="Baker D."/>
            <person name="Gharbi K."/>
            <person name="Hall N."/>
            <person name="Watson M."/>
            <person name="Adriaenssens E.M."/>
            <person name="Foster-Nyarko E."/>
            <person name="Jarju S."/>
            <person name="Secka A."/>
            <person name="Antonio M."/>
            <person name="Oren A."/>
            <person name="Chaudhuri R."/>
            <person name="La Ragione R.M."/>
            <person name="Hildebrand F."/>
            <person name="Pallen M.J."/>
        </authorList>
    </citation>
    <scope>NUCLEOTIDE SEQUENCE [LARGE SCALE GENOMIC DNA]</scope>
    <source>
        <strain evidence="5 6">Sa1YVA6</strain>
    </source>
</reference>
<keyword evidence="1" id="KW-0378">Hydrolase</keyword>
<feature type="region of interest" description="Disordered" evidence="3">
    <location>
        <begin position="171"/>
        <end position="190"/>
    </location>
</feature>
<feature type="domain" description="SH3b" evidence="4">
    <location>
        <begin position="33"/>
        <end position="94"/>
    </location>
</feature>
<protein>
    <submittedName>
        <fullName evidence="5">N-acetylmuramoyl-L-alanine amidase</fullName>
    </submittedName>
</protein>
<dbReference type="CDD" id="cd02696">
    <property type="entry name" value="MurNAc-LAA"/>
    <property type="match status" value="1"/>
</dbReference>
<dbReference type="PANTHER" id="PTHR30404">
    <property type="entry name" value="N-ACETYLMURAMOYL-L-ALANINE AMIDASE"/>
    <property type="match status" value="1"/>
</dbReference>
<feature type="domain" description="SH3b" evidence="4">
    <location>
        <begin position="269"/>
        <end position="333"/>
    </location>
</feature>
<dbReference type="SMART" id="SM00646">
    <property type="entry name" value="Ami_3"/>
    <property type="match status" value="1"/>
</dbReference>
<gene>
    <name evidence="5" type="ORF">H9632_15640</name>
</gene>
<proteinExistence type="predicted"/>
<dbReference type="SUPFAM" id="SSF53187">
    <property type="entry name" value="Zn-dependent exopeptidases"/>
    <property type="match status" value="1"/>
</dbReference>
<dbReference type="Pfam" id="PF01520">
    <property type="entry name" value="Amidase_3"/>
    <property type="match status" value="1"/>
</dbReference>
<dbReference type="Proteomes" id="UP000600565">
    <property type="component" value="Unassembled WGS sequence"/>
</dbReference>
<evidence type="ECO:0000256" key="1">
    <source>
        <dbReference type="ARBA" id="ARBA00022801"/>
    </source>
</evidence>
<accession>A0ABR8XRC4</accession>
<evidence type="ECO:0000313" key="5">
    <source>
        <dbReference type="EMBL" id="MBD8034503.1"/>
    </source>
</evidence>
<feature type="domain" description="SH3b" evidence="4">
    <location>
        <begin position="101"/>
        <end position="165"/>
    </location>
</feature>
<sequence>MNKSKILIGLSLLLLFTNILPYNFSNNQVSANGEHLFVKAEKLYLREGPGLSYPVLETLKEGTELLSIQKEGDWQHVKYGDVEGWVAAWLVKSVESKSAAKSEKTVIAQVNDLNLRAGPSLSSSVLTKLSSGTESKFLHQEQDWIQIQNGELVGWVFEKYVTIKEETILETPSTPSNTNNEESSVSPQQFDPNTFTINVNAVNIRKKPDLTAKKLGVATNGQQFKVISRDHNWVEIEYKKGDKGWIYSFYGTFTKQLKSEQSSEKEQEEANNFVTVIYNGTNLRESASTSSNVATRADAGNTYPIVGNEGDWYKIELNDGRTAYVANWVVTESSATGQTYQNNTKQLEDRKKGTLKGVTIVLDAGHGGNDRGTTGARGTDEKDINIMTTELLRSKLQAAGANVVMTRESDVFVDLRKRVAVSHQTNADAFISIHYDAIEDSSVSGFTTYYTNSYQQELAEYVHAGLASKVDLKDRGARFGDYLVLRENRQNAILLELGYLSNPSEERAITTDYYREQATLGIYQGLLNYFDAQLEQ</sequence>
<dbReference type="PROSITE" id="PS51781">
    <property type="entry name" value="SH3B"/>
    <property type="match status" value="4"/>
</dbReference>
<evidence type="ECO:0000256" key="3">
    <source>
        <dbReference type="SAM" id="MobiDB-lite"/>
    </source>
</evidence>
<feature type="domain" description="SH3b" evidence="4">
    <location>
        <begin position="192"/>
        <end position="255"/>
    </location>
</feature>
<keyword evidence="6" id="KW-1185">Reference proteome</keyword>
<name>A0ABR8XRC4_9BACL</name>
<dbReference type="Gene3D" id="2.30.30.40">
    <property type="entry name" value="SH3 Domains"/>
    <property type="match status" value="4"/>
</dbReference>